<keyword evidence="1" id="KW-0812">Transmembrane</keyword>
<organism evidence="2 3">
    <name type="scientific">Burkholderia mayonis</name>
    <dbReference type="NCBI Taxonomy" id="1385591"/>
    <lineage>
        <taxon>Bacteria</taxon>
        <taxon>Pseudomonadati</taxon>
        <taxon>Pseudomonadota</taxon>
        <taxon>Betaproteobacteria</taxon>
        <taxon>Burkholderiales</taxon>
        <taxon>Burkholderiaceae</taxon>
        <taxon>Burkholderia</taxon>
        <taxon>pseudomallei group</taxon>
    </lineage>
</organism>
<keyword evidence="1" id="KW-1133">Transmembrane helix</keyword>
<dbReference type="RefSeq" id="WP_059597260.1">
    <property type="nucleotide sequence ID" value="NZ_CP013386.1"/>
</dbReference>
<evidence type="ECO:0000256" key="1">
    <source>
        <dbReference type="SAM" id="Phobius"/>
    </source>
</evidence>
<evidence type="ECO:0000313" key="2">
    <source>
        <dbReference type="EMBL" id="AOJ01350.1"/>
    </source>
</evidence>
<feature type="transmembrane region" description="Helical" evidence="1">
    <location>
        <begin position="44"/>
        <end position="64"/>
    </location>
</feature>
<keyword evidence="3" id="KW-1185">Reference proteome</keyword>
<feature type="transmembrane region" description="Helical" evidence="1">
    <location>
        <begin position="21"/>
        <end position="38"/>
    </location>
</feature>
<reference evidence="2 3" key="1">
    <citation type="submission" date="2015-12" db="EMBL/GenBank/DDBJ databases">
        <title>Diversity of Burkholderia near neighbor genomes.</title>
        <authorList>
            <person name="Sahl J."/>
            <person name="Wagner D."/>
            <person name="Keim P."/>
        </authorList>
    </citation>
    <scope>NUCLEOTIDE SEQUENCE [LARGE SCALE GENOMIC DNA]</scope>
    <source>
        <strain evidence="2 3">BDU6</strain>
    </source>
</reference>
<keyword evidence="1" id="KW-0472">Membrane</keyword>
<proteinExistence type="predicted"/>
<name>A0A1B4FCF3_9BURK</name>
<dbReference type="KEGG" id="buu:WS70_05495"/>
<dbReference type="EMBL" id="CP013386">
    <property type="protein sequence ID" value="AOJ01350.1"/>
    <property type="molecule type" value="Genomic_DNA"/>
</dbReference>
<protein>
    <recommendedName>
        <fullName evidence="4">Lipoprotein</fullName>
    </recommendedName>
</protein>
<evidence type="ECO:0000313" key="3">
    <source>
        <dbReference type="Proteomes" id="UP000062519"/>
    </source>
</evidence>
<accession>A0A1B4FCF3</accession>
<gene>
    <name evidence="2" type="ORF">WS70_05495</name>
</gene>
<evidence type="ECO:0008006" key="4">
    <source>
        <dbReference type="Google" id="ProtNLM"/>
    </source>
</evidence>
<dbReference type="AlphaFoldDB" id="A0A1B4FCF3"/>
<sequence>MTEPFQAASAGAQHVVLRASVWLRVACTLFVPAVGAAVHAGAEAVVGGGGAAVLAVLVAALVALRARAACGRCQPAALRIDVGAGMLAAFGRDGRLLAHGQIAGCTQWSDLLVVLTVQGRSRRATSLVILADAVDAPVFRALCALGRRAARGTLAAA</sequence>
<dbReference type="Proteomes" id="UP000062519">
    <property type="component" value="Chromosome 1"/>
</dbReference>